<keyword evidence="5" id="KW-0677">Repeat</keyword>
<evidence type="ECO:0000256" key="8">
    <source>
        <dbReference type="ARBA" id="ARBA00023136"/>
    </source>
</evidence>
<dbReference type="InterPro" id="IPR023395">
    <property type="entry name" value="MCP_dom_sf"/>
</dbReference>
<gene>
    <name evidence="11" type="ORF">THASP1DRAFT_19269</name>
</gene>
<dbReference type="AlphaFoldDB" id="A0A4P9XJA8"/>
<dbReference type="InterPro" id="IPR050567">
    <property type="entry name" value="Mitochondrial_Carrier"/>
</dbReference>
<dbReference type="PANTHER" id="PTHR45624:SF9">
    <property type="entry name" value="CARRIER PROTEIN, PUTATIVE (AFU_ORTHOLOGUE AFUA_4G06390)-RELATED"/>
    <property type="match status" value="1"/>
</dbReference>
<organism evidence="11 12">
    <name type="scientific">Thamnocephalis sphaerospora</name>
    <dbReference type="NCBI Taxonomy" id="78915"/>
    <lineage>
        <taxon>Eukaryota</taxon>
        <taxon>Fungi</taxon>
        <taxon>Fungi incertae sedis</taxon>
        <taxon>Zoopagomycota</taxon>
        <taxon>Zoopagomycotina</taxon>
        <taxon>Zoopagomycetes</taxon>
        <taxon>Zoopagales</taxon>
        <taxon>Sigmoideomycetaceae</taxon>
        <taxon>Thamnocephalis</taxon>
    </lineage>
</organism>
<dbReference type="GO" id="GO:0031966">
    <property type="term" value="C:mitochondrial membrane"/>
    <property type="evidence" value="ECO:0007669"/>
    <property type="project" value="UniProtKB-SubCell"/>
</dbReference>
<dbReference type="InterPro" id="IPR018108">
    <property type="entry name" value="MCP_transmembrane"/>
</dbReference>
<feature type="repeat" description="Solcar" evidence="9">
    <location>
        <begin position="195"/>
        <end position="339"/>
    </location>
</feature>
<evidence type="ECO:0000256" key="5">
    <source>
        <dbReference type="ARBA" id="ARBA00022737"/>
    </source>
</evidence>
<dbReference type="SUPFAM" id="SSF103506">
    <property type="entry name" value="Mitochondrial carrier"/>
    <property type="match status" value="1"/>
</dbReference>
<reference evidence="12" key="1">
    <citation type="journal article" date="2018" name="Nat. Microbiol.">
        <title>Leveraging single-cell genomics to expand the fungal tree of life.</title>
        <authorList>
            <person name="Ahrendt S.R."/>
            <person name="Quandt C.A."/>
            <person name="Ciobanu D."/>
            <person name="Clum A."/>
            <person name="Salamov A."/>
            <person name="Andreopoulos B."/>
            <person name="Cheng J.F."/>
            <person name="Woyke T."/>
            <person name="Pelin A."/>
            <person name="Henrissat B."/>
            <person name="Reynolds N.K."/>
            <person name="Benny G.L."/>
            <person name="Smith M.E."/>
            <person name="James T.Y."/>
            <person name="Grigoriev I.V."/>
        </authorList>
    </citation>
    <scope>NUCLEOTIDE SEQUENCE [LARGE SCALE GENOMIC DNA]</scope>
    <source>
        <strain evidence="12">RSA 1356</strain>
    </source>
</reference>
<keyword evidence="8 9" id="KW-0472">Membrane</keyword>
<evidence type="ECO:0000313" key="12">
    <source>
        <dbReference type="Proteomes" id="UP000271241"/>
    </source>
</evidence>
<sequence length="347" mass="37242">NRTVLAASCAAVTGVFCGFPFDTVKTRMQTHSYRSLNDCLRKTYRAEGVRGFFRGIVPPLLTVSAIRATSFSVYERTKQRMREMGWQTDRTLSLGAGSFLAGGASGLAVAALSCPFELVKIQRQLQVLLARQRLVDPRTLPTWASVREIVQLRGPFGLFYGLRSHLMRDLAGTGTYFAGYECLKYNLAALENGRPSASVHFLAGGFAGVFCWILTFPLDLVKSIIQKDVTSVAIVRTGTHVGVDASSSAAAAATTAAGMGRSSSLISGQVAAGAAAGGSVMNGTTVPSPARAPSGWRVARDIWQRAGIRGLYNGISVTLIRAFPIHALNFTVYEYVTGRIQEFAQAD</sequence>
<dbReference type="Pfam" id="PF00153">
    <property type="entry name" value="Mito_carr"/>
    <property type="match status" value="4"/>
</dbReference>
<evidence type="ECO:0000256" key="7">
    <source>
        <dbReference type="ARBA" id="ARBA00023128"/>
    </source>
</evidence>
<dbReference type="Gene3D" id="1.50.40.10">
    <property type="entry name" value="Mitochondrial carrier domain"/>
    <property type="match status" value="2"/>
</dbReference>
<evidence type="ECO:0000256" key="10">
    <source>
        <dbReference type="RuleBase" id="RU000488"/>
    </source>
</evidence>
<dbReference type="EMBL" id="KZ993017">
    <property type="protein sequence ID" value="RKP05843.1"/>
    <property type="molecule type" value="Genomic_DNA"/>
</dbReference>
<keyword evidence="12" id="KW-1185">Reference proteome</keyword>
<feature type="non-terminal residue" evidence="11">
    <location>
        <position position="1"/>
    </location>
</feature>
<name>A0A4P9XJA8_9FUNG</name>
<dbReference type="Proteomes" id="UP000271241">
    <property type="component" value="Unassembled WGS sequence"/>
</dbReference>
<feature type="repeat" description="Solcar" evidence="9">
    <location>
        <begin position="1"/>
        <end position="80"/>
    </location>
</feature>
<dbReference type="PANTHER" id="PTHR45624">
    <property type="entry name" value="MITOCHONDRIAL BASIC AMINO ACIDS TRANSPORTER-RELATED"/>
    <property type="match status" value="1"/>
</dbReference>
<comment type="similarity">
    <text evidence="2 10">Belongs to the mitochondrial carrier (TC 2.A.29) family.</text>
</comment>
<evidence type="ECO:0000313" key="11">
    <source>
        <dbReference type="EMBL" id="RKP05843.1"/>
    </source>
</evidence>
<keyword evidence="3 10" id="KW-0813">Transport</keyword>
<evidence type="ECO:0000256" key="2">
    <source>
        <dbReference type="ARBA" id="ARBA00006375"/>
    </source>
</evidence>
<dbReference type="OrthoDB" id="2382881at2759"/>
<feature type="repeat" description="Solcar" evidence="9">
    <location>
        <begin position="89"/>
        <end position="186"/>
    </location>
</feature>
<evidence type="ECO:0000256" key="4">
    <source>
        <dbReference type="ARBA" id="ARBA00022692"/>
    </source>
</evidence>
<dbReference type="STRING" id="78915.A0A4P9XJA8"/>
<dbReference type="PROSITE" id="PS50920">
    <property type="entry name" value="SOLCAR"/>
    <property type="match status" value="3"/>
</dbReference>
<protein>
    <submittedName>
        <fullName evidence="11">Mitochondrial carrier domain-containing protein</fullName>
    </submittedName>
</protein>
<evidence type="ECO:0000256" key="3">
    <source>
        <dbReference type="ARBA" id="ARBA00022448"/>
    </source>
</evidence>
<evidence type="ECO:0000256" key="6">
    <source>
        <dbReference type="ARBA" id="ARBA00022989"/>
    </source>
</evidence>
<evidence type="ECO:0000256" key="1">
    <source>
        <dbReference type="ARBA" id="ARBA00004225"/>
    </source>
</evidence>
<keyword evidence="7" id="KW-0496">Mitochondrion</keyword>
<keyword evidence="6" id="KW-1133">Transmembrane helix</keyword>
<accession>A0A4P9XJA8</accession>
<evidence type="ECO:0000256" key="9">
    <source>
        <dbReference type="PROSITE-ProRule" id="PRU00282"/>
    </source>
</evidence>
<comment type="subcellular location">
    <subcellularLocation>
        <location evidence="1">Mitochondrion membrane</location>
        <topology evidence="1">Multi-pass membrane protein</topology>
    </subcellularLocation>
</comment>
<dbReference type="GO" id="GO:0022857">
    <property type="term" value="F:transmembrane transporter activity"/>
    <property type="evidence" value="ECO:0007669"/>
    <property type="project" value="TreeGrafter"/>
</dbReference>
<keyword evidence="4 9" id="KW-0812">Transmembrane</keyword>
<proteinExistence type="inferred from homology"/>